<protein>
    <submittedName>
        <fullName evidence="5">Uncharacterized protein</fullName>
    </submittedName>
</protein>
<evidence type="ECO:0000256" key="3">
    <source>
        <dbReference type="PROSITE-ProRule" id="PRU00124"/>
    </source>
</evidence>
<organism evidence="5 6">
    <name type="scientific">Megalurothrips usitatus</name>
    <name type="common">bean blossom thrips</name>
    <dbReference type="NCBI Taxonomy" id="439358"/>
    <lineage>
        <taxon>Eukaryota</taxon>
        <taxon>Metazoa</taxon>
        <taxon>Ecdysozoa</taxon>
        <taxon>Arthropoda</taxon>
        <taxon>Hexapoda</taxon>
        <taxon>Insecta</taxon>
        <taxon>Pterygota</taxon>
        <taxon>Neoptera</taxon>
        <taxon>Paraneoptera</taxon>
        <taxon>Thysanoptera</taxon>
        <taxon>Terebrantia</taxon>
        <taxon>Thripoidea</taxon>
        <taxon>Thripidae</taxon>
        <taxon>Megalurothrips</taxon>
    </lineage>
</organism>
<comment type="caution">
    <text evidence="5">The sequence shown here is derived from an EMBL/GenBank/DDBJ whole genome shotgun (WGS) entry which is preliminary data.</text>
</comment>
<dbReference type="SUPFAM" id="SSF57424">
    <property type="entry name" value="LDL receptor-like module"/>
    <property type="match status" value="1"/>
</dbReference>
<dbReference type="InterPro" id="IPR036055">
    <property type="entry name" value="LDL_receptor-like_sf"/>
</dbReference>
<name>A0AAV7X4P5_9NEOP</name>
<feature type="disulfide bond" evidence="3">
    <location>
        <begin position="44"/>
        <end position="59"/>
    </location>
</feature>
<dbReference type="SMART" id="SM00192">
    <property type="entry name" value="LDLa"/>
    <property type="match status" value="1"/>
</dbReference>
<evidence type="ECO:0000313" key="6">
    <source>
        <dbReference type="Proteomes" id="UP001075354"/>
    </source>
</evidence>
<keyword evidence="2" id="KW-0325">Glycoprotein</keyword>
<reference evidence="5" key="1">
    <citation type="submission" date="2022-12" db="EMBL/GenBank/DDBJ databases">
        <title>Chromosome-level genome assembly of the bean flower thrips Megalurothrips usitatus.</title>
        <authorList>
            <person name="Ma L."/>
            <person name="Liu Q."/>
            <person name="Li H."/>
            <person name="Cai W."/>
        </authorList>
    </citation>
    <scope>NUCLEOTIDE SEQUENCE</scope>
    <source>
        <strain evidence="5">Cailab_2022a</strain>
    </source>
</reference>
<dbReference type="EMBL" id="JAPTSV010000800">
    <property type="protein sequence ID" value="KAJ1518984.1"/>
    <property type="molecule type" value="Genomic_DNA"/>
</dbReference>
<feature type="disulfide bond" evidence="3">
    <location>
        <begin position="25"/>
        <end position="37"/>
    </location>
</feature>
<dbReference type="InterPro" id="IPR023415">
    <property type="entry name" value="LDLR_class-A_CS"/>
</dbReference>
<accession>A0AAV7X4P5</accession>
<dbReference type="FunFam" id="4.10.400.10:FF:000065">
    <property type="entry name" value="Transmembrane protease serine 7"/>
    <property type="match status" value="1"/>
</dbReference>
<evidence type="ECO:0000256" key="4">
    <source>
        <dbReference type="SAM" id="SignalP"/>
    </source>
</evidence>
<sequence length="516" mass="55246">MESGRNALVVVACLLATLGGCASDCGQNKFECKNGRCVLASYTCDGDNDCGDLSDEQLCTDIGIGDIIRVTADFDTNYNGTAVYMCDDGRQGGCDTIVLYGTSNGLPVYSSCNGCDTTGWSCSSCTNSSQNMPATPFPPGEIVMMVQRRPTQLAVAVGAFPYQWATVSTHGRRSVRIRSFYEFRYMNVTFAGPVLERSVSFTPQQALQVNTSVDTAHASSNGSLTLGICSNSSCCVVVATGVDSTGLLGRTYVVNNTDNIGDFASTWSPIETRGESSSAGWRDCGSEVSVIVDTLDSYFGVSLRGDLSEDGLWVRCPIVQTNLGSLYVDTSTMGSVKISSASGEVRLGYSVLVGVPLSITVTAAEGGSLSDIIYAGLCGRTSCAAVRVADDNGVFYTDLTRNNNLASAKSHSVTLRNLTSPAKIVVLLHETRFLQVWFEDDISRRALLRLPPNLFNDNLVLRVICEGAYISARFADVQSSLTHMNPFLNAAPLPSDLKEFTDYVRLAKAHAKQAEQ</sequence>
<gene>
    <name evidence="5" type="ORF">ONE63_011410</name>
</gene>
<dbReference type="PROSITE" id="PS51257">
    <property type="entry name" value="PROKAR_LIPOPROTEIN"/>
    <property type="match status" value="1"/>
</dbReference>
<dbReference type="Proteomes" id="UP001075354">
    <property type="component" value="Unassembled WGS sequence"/>
</dbReference>
<dbReference type="CDD" id="cd00112">
    <property type="entry name" value="LDLa"/>
    <property type="match status" value="1"/>
</dbReference>
<keyword evidence="6" id="KW-1185">Reference proteome</keyword>
<evidence type="ECO:0000313" key="5">
    <source>
        <dbReference type="EMBL" id="KAJ1518984.1"/>
    </source>
</evidence>
<feature type="signal peptide" evidence="4">
    <location>
        <begin position="1"/>
        <end position="23"/>
    </location>
</feature>
<feature type="disulfide bond" evidence="3">
    <location>
        <begin position="32"/>
        <end position="50"/>
    </location>
</feature>
<evidence type="ECO:0000256" key="1">
    <source>
        <dbReference type="ARBA" id="ARBA00023157"/>
    </source>
</evidence>
<feature type="chain" id="PRO_5043899843" evidence="4">
    <location>
        <begin position="24"/>
        <end position="516"/>
    </location>
</feature>
<dbReference type="InterPro" id="IPR002172">
    <property type="entry name" value="LDrepeatLR_classA_rpt"/>
</dbReference>
<dbReference type="Gene3D" id="4.10.400.10">
    <property type="entry name" value="Low-density Lipoprotein Receptor"/>
    <property type="match status" value="1"/>
</dbReference>
<keyword evidence="4" id="KW-0732">Signal</keyword>
<evidence type="ECO:0000256" key="2">
    <source>
        <dbReference type="ARBA" id="ARBA00023180"/>
    </source>
</evidence>
<dbReference type="PROSITE" id="PS01209">
    <property type="entry name" value="LDLRA_1"/>
    <property type="match status" value="1"/>
</dbReference>
<dbReference type="AlphaFoldDB" id="A0AAV7X4P5"/>
<proteinExistence type="predicted"/>
<keyword evidence="1 3" id="KW-1015">Disulfide bond</keyword>
<dbReference type="PROSITE" id="PS50068">
    <property type="entry name" value="LDLRA_2"/>
    <property type="match status" value="1"/>
</dbReference>
<dbReference type="Pfam" id="PF00057">
    <property type="entry name" value="Ldl_recept_a"/>
    <property type="match status" value="1"/>
</dbReference>